<evidence type="ECO:0000259" key="2">
    <source>
        <dbReference type="Pfam" id="PF02194"/>
    </source>
</evidence>
<proteinExistence type="predicted"/>
<feature type="region of interest" description="Disordered" evidence="1">
    <location>
        <begin position="298"/>
        <end position="322"/>
    </location>
</feature>
<gene>
    <name evidence="3" type="ORF">MBM_01203</name>
</gene>
<dbReference type="InterPro" id="IPR003114">
    <property type="entry name" value="Phox_assoc"/>
</dbReference>
<evidence type="ECO:0000313" key="4">
    <source>
        <dbReference type="Proteomes" id="UP000006753"/>
    </source>
</evidence>
<dbReference type="OrthoDB" id="5582218at2759"/>
<keyword evidence="4" id="KW-1185">Reference proteome</keyword>
<protein>
    <submittedName>
        <fullName evidence="3">PXA domain-containing protein</fullName>
    </submittedName>
</protein>
<sequence length="506" mass="55088">MILAASKPPTLAGNVATSTTPQSPGNLERLLAVRLCHERSANEARDTSIPLKCPPSLCGSRVGPRYPLLDTANFVFAAGGEGSKHPGAHRSVAAALDEQSGTQRSPRIKSCRASRQPLHPSPVESSPRDIYHSLWPFPALSPVPDGGQNILEQMRNESTYRQLLVQGVLAVLLPTEDLENDCLTSLVGQIFSEMILGGGIGGKASEPWLLWDGITKIAEVIKTRLPQSKAQVRVQRSNSDLGGSTPLNATAKGMKLWGLGGSLQKTFWLVLQYGFVAFTAVRFFFITLATASSLPSRIQPSTKINGSRSANGYDDADPVASKRQISSKQPILTMKIWSCASDLLDLEARMPWLNATLSLLQWAAITGPGEVGITDGMVDKILSHAIQTHLLDPTLLPQVLRIARAALFPNNAPGPPRLIPSPTEQLLIRRQCAETLLSLVPAKVQDVYFGPGIERRVREVEEALNVFDDAYCNKHLLYGIVELIIVRLMPEMAEKGIEELLEERLN</sequence>
<evidence type="ECO:0000256" key="1">
    <source>
        <dbReference type="SAM" id="MobiDB-lite"/>
    </source>
</evidence>
<organism evidence="3 4">
    <name type="scientific">Marssonina brunnea f. sp. multigermtubi (strain MB_m1)</name>
    <name type="common">Marssonina leaf spot fungus</name>
    <dbReference type="NCBI Taxonomy" id="1072389"/>
    <lineage>
        <taxon>Eukaryota</taxon>
        <taxon>Fungi</taxon>
        <taxon>Dikarya</taxon>
        <taxon>Ascomycota</taxon>
        <taxon>Pezizomycotina</taxon>
        <taxon>Leotiomycetes</taxon>
        <taxon>Helotiales</taxon>
        <taxon>Drepanopezizaceae</taxon>
        <taxon>Drepanopeziza</taxon>
    </lineage>
</organism>
<accession>K1X5W2</accession>
<dbReference type="AlphaFoldDB" id="K1X5W2"/>
<dbReference type="InParanoid" id="K1X5W2"/>
<evidence type="ECO:0000313" key="3">
    <source>
        <dbReference type="EMBL" id="EKD20521.1"/>
    </source>
</evidence>
<dbReference type="GeneID" id="18757138"/>
<feature type="region of interest" description="Disordered" evidence="1">
    <location>
        <begin position="95"/>
        <end position="125"/>
    </location>
</feature>
<reference evidence="3 4" key="1">
    <citation type="journal article" date="2012" name="BMC Genomics">
        <title>Sequencing the genome of Marssonina brunnea reveals fungus-poplar co-evolution.</title>
        <authorList>
            <person name="Zhu S."/>
            <person name="Cao Y.-Z."/>
            <person name="Jiang C."/>
            <person name="Tan B.-Y."/>
            <person name="Wang Z."/>
            <person name="Feng S."/>
            <person name="Zhang L."/>
            <person name="Su X.-H."/>
            <person name="Brejova B."/>
            <person name="Vinar T."/>
            <person name="Xu M."/>
            <person name="Wang M.-X."/>
            <person name="Zhang S.-G."/>
            <person name="Huang M.-R."/>
            <person name="Wu R."/>
            <person name="Zhou Y."/>
        </authorList>
    </citation>
    <scope>NUCLEOTIDE SEQUENCE [LARGE SCALE GENOMIC DNA]</scope>
    <source>
        <strain evidence="3 4">MB_m1</strain>
    </source>
</reference>
<dbReference type="HOGENOM" id="CLU_018250_1_1_1"/>
<dbReference type="STRING" id="1072389.K1X5W2"/>
<name>K1X5W2_MARBU</name>
<feature type="compositionally biased region" description="Polar residues" evidence="1">
    <location>
        <begin position="15"/>
        <end position="24"/>
    </location>
</feature>
<feature type="compositionally biased region" description="Polar residues" evidence="1">
    <location>
        <begin position="298"/>
        <end position="310"/>
    </location>
</feature>
<feature type="domain" description="PXA" evidence="2">
    <location>
        <begin position="122"/>
        <end position="216"/>
    </location>
</feature>
<feature type="region of interest" description="Disordered" evidence="1">
    <location>
        <begin position="1"/>
        <end position="24"/>
    </location>
</feature>
<dbReference type="EMBL" id="JH921429">
    <property type="protein sequence ID" value="EKD20521.1"/>
    <property type="molecule type" value="Genomic_DNA"/>
</dbReference>
<dbReference type="KEGG" id="mbe:MBM_01203"/>
<dbReference type="eggNOG" id="ENOG502RYEC">
    <property type="taxonomic scope" value="Eukaryota"/>
</dbReference>
<dbReference type="Proteomes" id="UP000006753">
    <property type="component" value="Unassembled WGS sequence"/>
</dbReference>
<dbReference type="Pfam" id="PF02194">
    <property type="entry name" value="PXA"/>
    <property type="match status" value="1"/>
</dbReference>